<dbReference type="Proteomes" id="UP001500751">
    <property type="component" value="Unassembled WGS sequence"/>
</dbReference>
<organism evidence="2 3">
    <name type="scientific">Catenulispora yoronensis</name>
    <dbReference type="NCBI Taxonomy" id="450799"/>
    <lineage>
        <taxon>Bacteria</taxon>
        <taxon>Bacillati</taxon>
        <taxon>Actinomycetota</taxon>
        <taxon>Actinomycetes</taxon>
        <taxon>Catenulisporales</taxon>
        <taxon>Catenulisporaceae</taxon>
        <taxon>Catenulispora</taxon>
    </lineage>
</organism>
<dbReference type="CDD" id="cd00093">
    <property type="entry name" value="HTH_XRE"/>
    <property type="match status" value="1"/>
</dbReference>
<dbReference type="SMART" id="SM00530">
    <property type="entry name" value="HTH_XRE"/>
    <property type="match status" value="1"/>
</dbReference>
<keyword evidence="3" id="KW-1185">Reference proteome</keyword>
<gene>
    <name evidence="2" type="ORF">GCM10009839_56020</name>
</gene>
<dbReference type="Gene3D" id="3.30.450.180">
    <property type="match status" value="1"/>
</dbReference>
<dbReference type="RefSeq" id="WP_344668654.1">
    <property type="nucleotide sequence ID" value="NZ_BAAAQN010000038.1"/>
</dbReference>
<name>A0ABN2UWP4_9ACTN</name>
<evidence type="ECO:0000259" key="1">
    <source>
        <dbReference type="SMART" id="SM00530"/>
    </source>
</evidence>
<protein>
    <submittedName>
        <fullName evidence="2">Helix-turn-helix transcriptional regulator</fullName>
    </submittedName>
</protein>
<dbReference type="InterPro" id="IPR001387">
    <property type="entry name" value="Cro/C1-type_HTH"/>
</dbReference>
<dbReference type="Gene3D" id="1.10.260.40">
    <property type="entry name" value="lambda repressor-like DNA-binding domains"/>
    <property type="match status" value="1"/>
</dbReference>
<dbReference type="PANTHER" id="PTHR35010">
    <property type="entry name" value="BLL4672 PROTEIN-RELATED"/>
    <property type="match status" value="1"/>
</dbReference>
<dbReference type="SUPFAM" id="SSF47413">
    <property type="entry name" value="lambda repressor-like DNA-binding domains"/>
    <property type="match status" value="1"/>
</dbReference>
<dbReference type="InterPro" id="IPR010982">
    <property type="entry name" value="Lambda_DNA-bd_dom_sf"/>
</dbReference>
<dbReference type="Pfam" id="PF13560">
    <property type="entry name" value="HTH_31"/>
    <property type="match status" value="1"/>
</dbReference>
<evidence type="ECO:0000313" key="2">
    <source>
        <dbReference type="EMBL" id="GAA2044987.1"/>
    </source>
</evidence>
<dbReference type="Pfam" id="PF17765">
    <property type="entry name" value="MLTR_LBD"/>
    <property type="match status" value="1"/>
</dbReference>
<evidence type="ECO:0000313" key="3">
    <source>
        <dbReference type="Proteomes" id="UP001500751"/>
    </source>
</evidence>
<feature type="domain" description="HTH cro/C1-type" evidence="1">
    <location>
        <begin position="16"/>
        <end position="92"/>
    </location>
</feature>
<proteinExistence type="predicted"/>
<dbReference type="EMBL" id="BAAAQN010000038">
    <property type="protein sequence ID" value="GAA2044987.1"/>
    <property type="molecule type" value="Genomic_DNA"/>
</dbReference>
<comment type="caution">
    <text evidence="2">The sequence shown here is derived from an EMBL/GenBank/DDBJ whole genome shotgun (WGS) entry which is preliminary data.</text>
</comment>
<accession>A0ABN2UWP4</accession>
<dbReference type="PANTHER" id="PTHR35010:SF3">
    <property type="entry name" value="BLL4873 PROTEIN"/>
    <property type="match status" value="1"/>
</dbReference>
<reference evidence="2 3" key="1">
    <citation type="journal article" date="2019" name="Int. J. Syst. Evol. Microbiol.">
        <title>The Global Catalogue of Microorganisms (GCM) 10K type strain sequencing project: providing services to taxonomists for standard genome sequencing and annotation.</title>
        <authorList>
            <consortium name="The Broad Institute Genomics Platform"/>
            <consortium name="The Broad Institute Genome Sequencing Center for Infectious Disease"/>
            <person name="Wu L."/>
            <person name="Ma J."/>
        </authorList>
    </citation>
    <scope>NUCLEOTIDE SEQUENCE [LARGE SCALE GENOMIC DNA]</scope>
    <source>
        <strain evidence="2 3">JCM 16014</strain>
    </source>
</reference>
<dbReference type="InterPro" id="IPR041413">
    <property type="entry name" value="MLTR_LBD"/>
</dbReference>
<sequence length="293" mass="32157">MTGPVQVDPDTVRRASLREFLVARRAQITPEEVGLAPGARRRTPGLRREEVAVLAGVGSSWYQWLEQGRDITVSSHVLDAIARVLKLGEAETRHLYALAGLNPPQLGSAGPAEPRPVDDVLVRLVDAWLPNPGHIVDCYWNLVVANRAAQLALHMAEPGSNCLHQYFLDEIYRENLENWEELAPLIVASYRSEMTANPGNEGFQQIVESLAAQSPEFATLWNRQDVAHNGARSKVLSSKAGALHFESVTLGVPNRADLRVVLHNPQAATDTAARLNVLLAEDERRNGLRLVAG</sequence>